<evidence type="ECO:0000313" key="2">
    <source>
        <dbReference type="Proteomes" id="UP001139000"/>
    </source>
</evidence>
<comment type="caution">
    <text evidence="1">The sequence shown here is derived from an EMBL/GenBank/DDBJ whole genome shotgun (WGS) entry which is preliminary data.</text>
</comment>
<evidence type="ECO:0000313" key="1">
    <source>
        <dbReference type="EMBL" id="MCF0065532.1"/>
    </source>
</evidence>
<name>A0A9X1THW5_9BACT</name>
<dbReference type="AlphaFoldDB" id="A0A9X1THW5"/>
<dbReference type="EMBL" id="JAJTTC010000012">
    <property type="protein sequence ID" value="MCF0065532.1"/>
    <property type="molecule type" value="Genomic_DNA"/>
</dbReference>
<sequence>MGKSTNASDRTDINTRLIEEEKQHKRLEELMVKVAVSPKDWTTADLQKLKADPKAQKCSKRLCVSAMLFMVMSIARKLKRT</sequence>
<accession>A0A9X1THW5</accession>
<organism evidence="1 2">
    <name type="scientific">Dyadobacter chenwenxiniae</name>
    <dbReference type="NCBI Taxonomy" id="2906456"/>
    <lineage>
        <taxon>Bacteria</taxon>
        <taxon>Pseudomonadati</taxon>
        <taxon>Bacteroidota</taxon>
        <taxon>Cytophagia</taxon>
        <taxon>Cytophagales</taxon>
        <taxon>Spirosomataceae</taxon>
        <taxon>Dyadobacter</taxon>
    </lineage>
</organism>
<dbReference type="RefSeq" id="WP_234658522.1">
    <property type="nucleotide sequence ID" value="NZ_JAJTTC010000012.1"/>
</dbReference>
<gene>
    <name evidence="1" type="ORF">LXM26_28715</name>
</gene>
<dbReference type="Proteomes" id="UP001139000">
    <property type="component" value="Unassembled WGS sequence"/>
</dbReference>
<proteinExistence type="predicted"/>
<keyword evidence="2" id="KW-1185">Reference proteome</keyword>
<protein>
    <submittedName>
        <fullName evidence="1">Uncharacterized protein</fullName>
    </submittedName>
</protein>
<reference evidence="1" key="1">
    <citation type="submission" date="2021-12" db="EMBL/GenBank/DDBJ databases">
        <title>Novel species in genus Dyadobacter.</title>
        <authorList>
            <person name="Ma C."/>
        </authorList>
    </citation>
    <scope>NUCLEOTIDE SEQUENCE</scope>
    <source>
        <strain evidence="1">LJ419</strain>
    </source>
</reference>